<feature type="compositionally biased region" description="Basic and acidic residues" evidence="1">
    <location>
        <begin position="358"/>
        <end position="378"/>
    </location>
</feature>
<feature type="compositionally biased region" description="Polar residues" evidence="1">
    <location>
        <begin position="311"/>
        <end position="327"/>
    </location>
</feature>
<dbReference type="VEuPathDB" id="FungiDB:TAPDE_002661"/>
<evidence type="ECO:0000259" key="2">
    <source>
        <dbReference type="Pfam" id="PF15477"/>
    </source>
</evidence>
<gene>
    <name evidence="3" type="ORF">TAPDE_002661</name>
</gene>
<dbReference type="InterPro" id="IPR028124">
    <property type="entry name" value="SMAP_dom"/>
</dbReference>
<name>R4XB68_TAPDE</name>
<accession>R4XB68</accession>
<feature type="compositionally biased region" description="Basic and acidic residues" evidence="1">
    <location>
        <begin position="105"/>
        <end position="121"/>
    </location>
</feature>
<reference evidence="3 4" key="1">
    <citation type="journal article" date="2013" name="MBio">
        <title>Genome sequencing of the plant pathogen Taphrina deformans, the causal agent of peach leaf curl.</title>
        <authorList>
            <person name="Cisse O.H."/>
            <person name="Almeida J.M.G.C.F."/>
            <person name="Fonseca A."/>
            <person name="Kumar A.A."/>
            <person name="Salojaervi J."/>
            <person name="Overmyer K."/>
            <person name="Hauser P.M."/>
            <person name="Pagni M."/>
        </authorList>
    </citation>
    <scope>NUCLEOTIDE SEQUENCE [LARGE SCALE GENOMIC DNA]</scope>
    <source>
        <strain evidence="4">PYCC 5710 / ATCC 11124 / CBS 356.35 / IMI 108563 / JCM 9778 / NBRC 8474</strain>
    </source>
</reference>
<feature type="compositionally biased region" description="Basic residues" evidence="1">
    <location>
        <begin position="1"/>
        <end position="17"/>
    </location>
</feature>
<feature type="region of interest" description="Disordered" evidence="1">
    <location>
        <begin position="347"/>
        <end position="398"/>
    </location>
</feature>
<dbReference type="Pfam" id="PF15477">
    <property type="entry name" value="SMAP"/>
    <property type="match status" value="1"/>
</dbReference>
<feature type="compositionally biased region" description="Basic and acidic residues" evidence="1">
    <location>
        <begin position="258"/>
        <end position="268"/>
    </location>
</feature>
<dbReference type="Proteomes" id="UP000013776">
    <property type="component" value="Unassembled WGS sequence"/>
</dbReference>
<comment type="caution">
    <text evidence="3">The sequence shown here is derived from an EMBL/GenBank/DDBJ whole genome shotgun (WGS) entry which is preliminary data.</text>
</comment>
<feature type="compositionally biased region" description="Basic and acidic residues" evidence="1">
    <location>
        <begin position="83"/>
        <end position="97"/>
    </location>
</feature>
<feature type="compositionally biased region" description="Basic and acidic residues" evidence="1">
    <location>
        <begin position="185"/>
        <end position="200"/>
    </location>
</feature>
<evidence type="ECO:0000313" key="3">
    <source>
        <dbReference type="EMBL" id="CCG82850.1"/>
    </source>
</evidence>
<sequence>MGSFHGRRKPSAKKSSHPKGDTAEEIAARQARDQFIKDMAAKALPPPADVDTGGIHPSRLARTGPATGGFSGRQFDGPGRGQRAPDLRKQNNKRTFEDTEVSATDDVKSAKKQRTLEEIRKLKGPAAMKKEEEKRRQQARKAEEEAEARKAAQLKKESGPQSDDEETPIPSKKGKKDITNGAKTPKTDEEKQQRKLEKAARKAAKKTAIEAPLMEDQGEAIASQDVGETKEDKKARRKTEKAAKASSKGPPATSEVITEEKETKEQKRERKRLAKLAAAGNVDEQAVSEEGKEKTSKKKKEKKASKETDIPATTTTNGEKPQSTTNWASAASSLGSKSSKFLKLMGGAKAGQVVSTSEDNRGDTKTRDARRAEKEIERQYAAGMQAKQSGTRRGGLGA</sequence>
<protein>
    <recommendedName>
        <fullName evidence="2">Small acidic protein-like domain-containing protein</fullName>
    </recommendedName>
</protein>
<feature type="domain" description="Small acidic protein-like" evidence="2">
    <location>
        <begin position="327"/>
        <end position="397"/>
    </location>
</feature>
<organism evidence="3 4">
    <name type="scientific">Taphrina deformans (strain PYCC 5710 / ATCC 11124 / CBS 356.35 / IMI 108563 / JCM 9778 / NBRC 8474)</name>
    <name type="common">Peach leaf curl fungus</name>
    <name type="synonym">Lalaria deformans</name>
    <dbReference type="NCBI Taxonomy" id="1097556"/>
    <lineage>
        <taxon>Eukaryota</taxon>
        <taxon>Fungi</taxon>
        <taxon>Dikarya</taxon>
        <taxon>Ascomycota</taxon>
        <taxon>Taphrinomycotina</taxon>
        <taxon>Taphrinomycetes</taxon>
        <taxon>Taphrinales</taxon>
        <taxon>Taphrinaceae</taxon>
        <taxon>Taphrina</taxon>
    </lineage>
</organism>
<keyword evidence="4" id="KW-1185">Reference proteome</keyword>
<proteinExistence type="predicted"/>
<feature type="compositionally biased region" description="Basic and acidic residues" evidence="1">
    <location>
        <begin position="128"/>
        <end position="158"/>
    </location>
</feature>
<feature type="compositionally biased region" description="Basic and acidic residues" evidence="1">
    <location>
        <begin position="18"/>
        <end position="40"/>
    </location>
</feature>
<dbReference type="STRING" id="1097556.R4XB68"/>
<evidence type="ECO:0000256" key="1">
    <source>
        <dbReference type="SAM" id="MobiDB-lite"/>
    </source>
</evidence>
<dbReference type="EMBL" id="CAHR02000105">
    <property type="protein sequence ID" value="CCG82850.1"/>
    <property type="molecule type" value="Genomic_DNA"/>
</dbReference>
<evidence type="ECO:0000313" key="4">
    <source>
        <dbReference type="Proteomes" id="UP000013776"/>
    </source>
</evidence>
<feature type="region of interest" description="Disordered" evidence="1">
    <location>
        <begin position="1"/>
        <end position="335"/>
    </location>
</feature>
<dbReference type="AlphaFoldDB" id="R4XB68"/>